<dbReference type="InterPro" id="IPR009081">
    <property type="entry name" value="PP-bd_ACP"/>
</dbReference>
<dbReference type="GO" id="GO:0043041">
    <property type="term" value="P:amino acid activation for nonribosomal peptide biosynthetic process"/>
    <property type="evidence" value="ECO:0007669"/>
    <property type="project" value="TreeGrafter"/>
</dbReference>
<evidence type="ECO:0000259" key="3">
    <source>
        <dbReference type="PROSITE" id="PS50075"/>
    </source>
</evidence>
<dbReference type="GO" id="GO:0005829">
    <property type="term" value="C:cytosol"/>
    <property type="evidence" value="ECO:0007669"/>
    <property type="project" value="TreeGrafter"/>
</dbReference>
<proteinExistence type="predicted"/>
<protein>
    <recommendedName>
        <fullName evidence="3">Carrier domain-containing protein</fullName>
    </recommendedName>
</protein>
<dbReference type="PANTHER" id="PTHR45527:SF1">
    <property type="entry name" value="FATTY ACID SYNTHASE"/>
    <property type="match status" value="1"/>
</dbReference>
<keyword evidence="1" id="KW-0596">Phosphopantetheine</keyword>
<reference evidence="4" key="1">
    <citation type="submission" date="2021-07" db="EMBL/GenBank/DDBJ databases">
        <title>Characterization of violacein-producing bacteria and related species.</title>
        <authorList>
            <person name="Wilson H.S."/>
            <person name="De Leon M.E."/>
        </authorList>
    </citation>
    <scope>NUCLEOTIDE SEQUENCE</scope>
    <source>
        <strain evidence="4">HSC-15S17</strain>
    </source>
</reference>
<dbReference type="Proteomes" id="UP001155901">
    <property type="component" value="Unassembled WGS sequence"/>
</dbReference>
<dbReference type="GO" id="GO:0072330">
    <property type="term" value="P:monocarboxylic acid biosynthetic process"/>
    <property type="evidence" value="ECO:0007669"/>
    <property type="project" value="UniProtKB-ARBA"/>
</dbReference>
<dbReference type="GO" id="GO:0044550">
    <property type="term" value="P:secondary metabolite biosynthetic process"/>
    <property type="evidence" value="ECO:0007669"/>
    <property type="project" value="TreeGrafter"/>
</dbReference>
<evidence type="ECO:0000256" key="2">
    <source>
        <dbReference type="ARBA" id="ARBA00022553"/>
    </source>
</evidence>
<dbReference type="Pfam" id="PF00550">
    <property type="entry name" value="PP-binding"/>
    <property type="match status" value="1"/>
</dbReference>
<name>A0AA41L6Y7_9BURK</name>
<dbReference type="GO" id="GO:0031177">
    <property type="term" value="F:phosphopantetheine binding"/>
    <property type="evidence" value="ECO:0007669"/>
    <property type="project" value="InterPro"/>
</dbReference>
<dbReference type="SMART" id="SM00823">
    <property type="entry name" value="PKS_PP"/>
    <property type="match status" value="1"/>
</dbReference>
<dbReference type="EMBL" id="JAHTGR010000123">
    <property type="protein sequence ID" value="MBV6325779.1"/>
    <property type="molecule type" value="Genomic_DNA"/>
</dbReference>
<comment type="caution">
    <text evidence="4">The sequence shown here is derived from an EMBL/GenBank/DDBJ whole genome shotgun (WGS) entry which is preliminary data.</text>
</comment>
<feature type="domain" description="Carrier" evidence="3">
    <location>
        <begin position="14"/>
        <end position="89"/>
    </location>
</feature>
<feature type="non-terminal residue" evidence="4">
    <location>
        <position position="1"/>
    </location>
</feature>
<dbReference type="PANTHER" id="PTHR45527">
    <property type="entry name" value="NONRIBOSOMAL PEPTIDE SYNTHETASE"/>
    <property type="match status" value="1"/>
</dbReference>
<dbReference type="AlphaFoldDB" id="A0AA41L6Y7"/>
<dbReference type="PROSITE" id="PS50075">
    <property type="entry name" value="CARRIER"/>
    <property type="match status" value="1"/>
</dbReference>
<organism evidence="4 5">
    <name type="scientific">Duganella violaceipulchra</name>
    <dbReference type="NCBI Taxonomy" id="2849652"/>
    <lineage>
        <taxon>Bacteria</taxon>
        <taxon>Pseudomonadati</taxon>
        <taxon>Pseudomonadota</taxon>
        <taxon>Betaproteobacteria</taxon>
        <taxon>Burkholderiales</taxon>
        <taxon>Oxalobacteraceae</taxon>
        <taxon>Telluria group</taxon>
        <taxon>Duganella</taxon>
    </lineage>
</organism>
<feature type="non-terminal residue" evidence="4">
    <location>
        <position position="151"/>
    </location>
</feature>
<accession>A0AA41L6Y7</accession>
<evidence type="ECO:0000313" key="4">
    <source>
        <dbReference type="EMBL" id="MBV6325779.1"/>
    </source>
</evidence>
<sequence>APGQDAVAARRYQAPQGPAETMLAAVWAELLGLEQVGRDDHFFELGGHSLLAVQVVSRLRQQSGAELALRELFAHPTLSALAAVLEHAQRNQHDQHGAPLAAITPTGREQAPPLSLAQQRLWFLAQLDAAAGAAYHLPAALRLRGALDLPA</sequence>
<evidence type="ECO:0000256" key="1">
    <source>
        <dbReference type="ARBA" id="ARBA00022450"/>
    </source>
</evidence>
<evidence type="ECO:0000313" key="5">
    <source>
        <dbReference type="Proteomes" id="UP001155901"/>
    </source>
</evidence>
<gene>
    <name evidence="4" type="ORF">KVP70_33265</name>
</gene>
<dbReference type="FunFam" id="1.10.1200.10:FF:000016">
    <property type="entry name" value="Non-ribosomal peptide synthase"/>
    <property type="match status" value="1"/>
</dbReference>
<keyword evidence="2" id="KW-0597">Phosphoprotein</keyword>
<dbReference type="InterPro" id="IPR020806">
    <property type="entry name" value="PKS_PP-bd"/>
</dbReference>
<dbReference type="InterPro" id="IPR006162">
    <property type="entry name" value="Ppantetheine_attach_site"/>
</dbReference>
<dbReference type="PROSITE" id="PS00012">
    <property type="entry name" value="PHOSPHOPANTETHEINE"/>
    <property type="match status" value="1"/>
</dbReference>
<dbReference type="RefSeq" id="WP_217946715.1">
    <property type="nucleotide sequence ID" value="NZ_JAHTGR010000123.1"/>
</dbReference>